<evidence type="ECO:0000256" key="2">
    <source>
        <dbReference type="SAM" id="Phobius"/>
    </source>
</evidence>
<evidence type="ECO:0000256" key="1">
    <source>
        <dbReference type="SAM" id="MobiDB-lite"/>
    </source>
</evidence>
<name>A0A367LFJ6_9HYPO</name>
<feature type="compositionally biased region" description="Polar residues" evidence="1">
    <location>
        <begin position="1"/>
        <end position="10"/>
    </location>
</feature>
<gene>
    <name evidence="3" type="ORF">L249_1176</name>
</gene>
<keyword evidence="2" id="KW-0812">Transmembrane</keyword>
<dbReference type="Proteomes" id="UP000253664">
    <property type="component" value="Unassembled WGS sequence"/>
</dbReference>
<dbReference type="EMBL" id="LKCN02000007">
    <property type="protein sequence ID" value="RCI13204.1"/>
    <property type="molecule type" value="Genomic_DNA"/>
</dbReference>
<feature type="transmembrane region" description="Helical" evidence="2">
    <location>
        <begin position="134"/>
        <end position="152"/>
    </location>
</feature>
<keyword evidence="2" id="KW-1133">Transmembrane helix</keyword>
<keyword evidence="2" id="KW-0472">Membrane</keyword>
<protein>
    <submittedName>
        <fullName evidence="3">Uncharacterized protein</fullName>
    </submittedName>
</protein>
<keyword evidence="4" id="KW-1185">Reference proteome</keyword>
<evidence type="ECO:0000313" key="3">
    <source>
        <dbReference type="EMBL" id="RCI13204.1"/>
    </source>
</evidence>
<accession>A0A367LFJ6</accession>
<sequence length="161" mass="17729">MPATTTKQRTQPVQAAAQPPQMKSHHHHLHEPGVAHDRHKVDVKLLVQSKPAAVDGREARVGSGGEAHEEGVDEAHVAGWVEDRDGQEGEDGDCCVFAFSPSAFCFFSFIAVPKRLGNLQRANAIMRASRKMKMTLCNNNLLSLLFVFTLQLCSKRPETES</sequence>
<reference evidence="3 4" key="1">
    <citation type="journal article" date="2015" name="BMC Genomics">
        <title>Insights from the genome of Ophiocordyceps polyrhachis-furcata to pathogenicity and host specificity in insect fungi.</title>
        <authorList>
            <person name="Wichadakul D."/>
            <person name="Kobmoo N."/>
            <person name="Ingsriswang S."/>
            <person name="Tangphatsornruang S."/>
            <person name="Chantasingh D."/>
            <person name="Luangsa-ard J.J."/>
            <person name="Eurwilaichitr L."/>
        </authorList>
    </citation>
    <scope>NUCLEOTIDE SEQUENCE [LARGE SCALE GENOMIC DNA]</scope>
    <source>
        <strain evidence="3 4">BCC 54312</strain>
    </source>
</reference>
<evidence type="ECO:0000313" key="4">
    <source>
        <dbReference type="Proteomes" id="UP000253664"/>
    </source>
</evidence>
<feature type="compositionally biased region" description="Low complexity" evidence="1">
    <location>
        <begin position="11"/>
        <end position="21"/>
    </location>
</feature>
<dbReference type="AlphaFoldDB" id="A0A367LFJ6"/>
<feature type="region of interest" description="Disordered" evidence="1">
    <location>
        <begin position="1"/>
        <end position="35"/>
    </location>
</feature>
<organism evidence="3 4">
    <name type="scientific">Ophiocordyceps polyrhachis-furcata BCC 54312</name>
    <dbReference type="NCBI Taxonomy" id="1330021"/>
    <lineage>
        <taxon>Eukaryota</taxon>
        <taxon>Fungi</taxon>
        <taxon>Dikarya</taxon>
        <taxon>Ascomycota</taxon>
        <taxon>Pezizomycotina</taxon>
        <taxon>Sordariomycetes</taxon>
        <taxon>Hypocreomycetidae</taxon>
        <taxon>Hypocreales</taxon>
        <taxon>Ophiocordycipitaceae</taxon>
        <taxon>Ophiocordyceps</taxon>
    </lineage>
</organism>
<proteinExistence type="predicted"/>
<comment type="caution">
    <text evidence="3">The sequence shown here is derived from an EMBL/GenBank/DDBJ whole genome shotgun (WGS) entry which is preliminary data.</text>
</comment>